<protein>
    <submittedName>
        <fullName evidence="7">Type 1 fimbrial protein</fullName>
    </submittedName>
</protein>
<dbReference type="GO" id="GO:0043709">
    <property type="term" value="P:cell adhesion involved in single-species biofilm formation"/>
    <property type="evidence" value="ECO:0007669"/>
    <property type="project" value="TreeGrafter"/>
</dbReference>
<keyword evidence="3 5" id="KW-0732">Signal</keyword>
<dbReference type="InterPro" id="IPR050263">
    <property type="entry name" value="Bact_Fimbrial_Adh_Pro"/>
</dbReference>
<comment type="similarity">
    <text evidence="2">Belongs to the fimbrial protein family.</text>
</comment>
<evidence type="ECO:0000256" key="3">
    <source>
        <dbReference type="ARBA" id="ARBA00022729"/>
    </source>
</evidence>
<feature type="chain" id="PRO_5028977325" evidence="5">
    <location>
        <begin position="25"/>
        <end position="378"/>
    </location>
</feature>
<sequence length="378" mass="39881">MKTFGWIRMTVFLCLVTISKTVLAVTCTLDSASVFKTASSVTMPLNLSTISVSNDIPDGTIIYQQKYLPSYASATVNCDNNATWLYVMSLLNVPMPLSSWTGSIISPEDWRGPDSWDGHIYETGVAGIGVTITMMSSRIPAPGIVGTNCAASNKSCTDPGEYARAYIALVKTGPISAGVINAGNLPTFTAALGRQESNILLYTLNFSGAINVTLPTCTTPDFSVSLGQWSTKRFNVKGSSSPWIAANITLTNCGVFSGSNLSSYWSDDNSSDSSTMQWNTWAVSLSPVSSVLDSANGIMSVDTSDPTAATGIGIQLSSGDTTSADSHVIDFSSSLSGTFTADGASSVTIPLSARYIQTEDRVTAGKANGKLVYTVTYF</sequence>
<evidence type="ECO:0000256" key="1">
    <source>
        <dbReference type="ARBA" id="ARBA00004561"/>
    </source>
</evidence>
<dbReference type="InterPro" id="IPR000259">
    <property type="entry name" value="Adhesion_dom_fimbrial"/>
</dbReference>
<dbReference type="AlphaFoldDB" id="A0A7H8UJJ6"/>
<feature type="domain" description="Fimbrial-type adhesion" evidence="6">
    <location>
        <begin position="205"/>
        <end position="377"/>
    </location>
</feature>
<dbReference type="RefSeq" id="WP_176610951.1">
    <property type="nucleotide sequence ID" value="NZ_CP056117.1"/>
</dbReference>
<evidence type="ECO:0000259" key="6">
    <source>
        <dbReference type="Pfam" id="PF00419"/>
    </source>
</evidence>
<keyword evidence="4" id="KW-0281">Fimbrium</keyword>
<dbReference type="SUPFAM" id="SSF49401">
    <property type="entry name" value="Bacterial adhesins"/>
    <property type="match status" value="1"/>
</dbReference>
<evidence type="ECO:0000313" key="7">
    <source>
        <dbReference type="EMBL" id="QLA00082.1"/>
    </source>
</evidence>
<dbReference type="PANTHER" id="PTHR33420:SF3">
    <property type="entry name" value="FIMBRIAL SUBUNIT ELFA"/>
    <property type="match status" value="1"/>
</dbReference>
<feature type="signal peptide" evidence="5">
    <location>
        <begin position="1"/>
        <end position="24"/>
    </location>
</feature>
<reference evidence="7 8" key="1">
    <citation type="submission" date="2020-06" db="EMBL/GenBank/DDBJ databases">
        <title>Long-read sequencing of DSM26481-BlokeschLab.</title>
        <authorList>
            <person name="Blokesch M."/>
        </authorList>
    </citation>
    <scope>NUCLEOTIDE SEQUENCE [LARGE SCALE GENOMIC DNA]</scope>
    <source>
        <strain evidence="7 8">DSM 26481</strain>
    </source>
</reference>
<name>A0A7H8UJJ6_ENTCL</name>
<evidence type="ECO:0000256" key="4">
    <source>
        <dbReference type="ARBA" id="ARBA00023263"/>
    </source>
</evidence>
<dbReference type="InterPro" id="IPR036937">
    <property type="entry name" value="Adhesion_dom_fimbrial_sf"/>
</dbReference>
<dbReference type="PANTHER" id="PTHR33420">
    <property type="entry name" value="FIMBRIAL SUBUNIT ELFA-RELATED"/>
    <property type="match status" value="1"/>
</dbReference>
<evidence type="ECO:0000256" key="2">
    <source>
        <dbReference type="ARBA" id="ARBA00006671"/>
    </source>
</evidence>
<dbReference type="GO" id="GO:0009289">
    <property type="term" value="C:pilus"/>
    <property type="evidence" value="ECO:0007669"/>
    <property type="project" value="UniProtKB-SubCell"/>
</dbReference>
<dbReference type="Gene3D" id="2.60.40.1090">
    <property type="entry name" value="Fimbrial-type adhesion domain"/>
    <property type="match status" value="1"/>
</dbReference>
<dbReference type="InterPro" id="IPR008966">
    <property type="entry name" value="Adhesion_dom_sf"/>
</dbReference>
<comment type="subcellular location">
    <subcellularLocation>
        <location evidence="1">Fimbrium</location>
    </subcellularLocation>
</comment>
<evidence type="ECO:0000256" key="5">
    <source>
        <dbReference type="SAM" id="SignalP"/>
    </source>
</evidence>
<accession>A0A7H8UJJ6</accession>
<organism evidence="7 8">
    <name type="scientific">Enterobacter cloacae</name>
    <dbReference type="NCBI Taxonomy" id="550"/>
    <lineage>
        <taxon>Bacteria</taxon>
        <taxon>Pseudomonadati</taxon>
        <taxon>Pseudomonadota</taxon>
        <taxon>Gammaproteobacteria</taxon>
        <taxon>Enterobacterales</taxon>
        <taxon>Enterobacteriaceae</taxon>
        <taxon>Enterobacter</taxon>
        <taxon>Enterobacter cloacae complex</taxon>
    </lineage>
</organism>
<dbReference type="EMBL" id="CP056117">
    <property type="protein sequence ID" value="QLA00082.1"/>
    <property type="molecule type" value="Genomic_DNA"/>
</dbReference>
<gene>
    <name evidence="7" type="ORF">HWQ14_21585</name>
</gene>
<dbReference type="Gene3D" id="2.60.40.3310">
    <property type="match status" value="1"/>
</dbReference>
<dbReference type="Proteomes" id="UP000509421">
    <property type="component" value="Chromosome"/>
</dbReference>
<proteinExistence type="inferred from homology"/>
<dbReference type="Pfam" id="PF00419">
    <property type="entry name" value="Fimbrial"/>
    <property type="match status" value="1"/>
</dbReference>
<evidence type="ECO:0000313" key="8">
    <source>
        <dbReference type="Proteomes" id="UP000509421"/>
    </source>
</evidence>